<evidence type="ECO:0000256" key="1">
    <source>
        <dbReference type="SAM" id="Phobius"/>
    </source>
</evidence>
<keyword evidence="3" id="KW-1185">Reference proteome</keyword>
<evidence type="ECO:0000313" key="3">
    <source>
        <dbReference type="Proteomes" id="UP000031549"/>
    </source>
</evidence>
<dbReference type="Proteomes" id="UP000031549">
    <property type="component" value="Unassembled WGS sequence"/>
</dbReference>
<proteinExistence type="predicted"/>
<dbReference type="AlphaFoldDB" id="A0A846H100"/>
<dbReference type="EMBL" id="JTCM02000003">
    <property type="protein sequence ID" value="NEU71567.1"/>
    <property type="molecule type" value="Genomic_DNA"/>
</dbReference>
<dbReference type="RefSeq" id="WP_163518541.1">
    <property type="nucleotide sequence ID" value="NZ_JTCM02000003.1"/>
</dbReference>
<keyword evidence="1" id="KW-0812">Transmembrane</keyword>
<evidence type="ECO:0000313" key="2">
    <source>
        <dbReference type="EMBL" id="NEU71567.1"/>
    </source>
</evidence>
<sequence length="234" mass="26622">MKYIQILSLPRLLYRYFPRCFAAIFFSLALLCCGVLIPAKWGNHSKHDCEIKICLSNTGIHSNIIVPTKNRVFDWHKYLSIDEIGIDNAKNYNYLSFGWGDRDFYMSTPSLKNLKLSTTFKALFLPTPSVMYVKGYQIIPNYLEVKCIKINQNDYLPLINFIESSFQLDVNGTSIRLGNGHTDNAGFYAAKGSYSILRNCNSWTAEGLKKADVNTPLWTGLSSAIMLHFQSNCK</sequence>
<comment type="caution">
    <text evidence="2">The sequence shown here is derived from an EMBL/GenBank/DDBJ whole genome shotgun (WGS) entry which is preliminary data.</text>
</comment>
<keyword evidence="1" id="KW-1133">Transmembrane helix</keyword>
<accession>A0A846H100</accession>
<protein>
    <submittedName>
        <fullName evidence="2">TIGR02117 family protein</fullName>
    </submittedName>
</protein>
<name>A0A846H100_9CYAN</name>
<organism evidence="2 3">
    <name type="scientific">Hassallia byssoidea VB512170</name>
    <dbReference type="NCBI Taxonomy" id="1304833"/>
    <lineage>
        <taxon>Bacteria</taxon>
        <taxon>Bacillati</taxon>
        <taxon>Cyanobacteriota</taxon>
        <taxon>Cyanophyceae</taxon>
        <taxon>Nostocales</taxon>
        <taxon>Tolypothrichaceae</taxon>
        <taxon>Hassallia</taxon>
    </lineage>
</organism>
<dbReference type="InterPro" id="IPR011727">
    <property type="entry name" value="CHP02117"/>
</dbReference>
<gene>
    <name evidence="2" type="ORF">PI95_002960</name>
</gene>
<reference evidence="2 3" key="1">
    <citation type="journal article" date="2015" name="Genome Announc.">
        <title>Draft Genome Sequence of Cyanobacterium Hassallia byssoidea Strain VB512170, Isolated from Monuments in India.</title>
        <authorList>
            <person name="Singh D."/>
            <person name="Chandrababunaidu M.M."/>
            <person name="Panda A."/>
            <person name="Sen D."/>
            <person name="Bhattacharyya S."/>
            <person name="Adhikary S.P."/>
            <person name="Tripathy S."/>
        </authorList>
    </citation>
    <scope>NUCLEOTIDE SEQUENCE [LARGE SCALE GENOMIC DNA]</scope>
    <source>
        <strain evidence="2 3">VB512170</strain>
    </source>
</reference>
<keyword evidence="1" id="KW-0472">Membrane</keyword>
<feature type="transmembrane region" description="Helical" evidence="1">
    <location>
        <begin position="21"/>
        <end position="41"/>
    </location>
</feature>
<dbReference type="Pfam" id="PF09601">
    <property type="entry name" value="DUF2459"/>
    <property type="match status" value="1"/>
</dbReference>
<dbReference type="NCBIfam" id="TIGR02117">
    <property type="entry name" value="chp_urease_rgn"/>
    <property type="match status" value="1"/>
</dbReference>